<dbReference type="InterPro" id="IPR027417">
    <property type="entry name" value="P-loop_NTPase"/>
</dbReference>
<dbReference type="SMART" id="SM00382">
    <property type="entry name" value="AAA"/>
    <property type="match status" value="1"/>
</dbReference>
<evidence type="ECO:0000256" key="2">
    <source>
        <dbReference type="ARBA" id="ARBA00022448"/>
    </source>
</evidence>
<dbReference type="RefSeq" id="WP_112341581.1">
    <property type="nucleotide sequence ID" value="NZ_QMKK01000025.1"/>
</dbReference>
<dbReference type="Gene3D" id="3.40.50.300">
    <property type="entry name" value="P-loop containing nucleotide triphosphate hydrolases"/>
    <property type="match status" value="1"/>
</dbReference>
<keyword evidence="4" id="KW-0997">Cell inner membrane</keyword>
<feature type="domain" description="ABC transporter" evidence="9">
    <location>
        <begin position="7"/>
        <end position="240"/>
    </location>
</feature>
<dbReference type="AlphaFoldDB" id="A0A329YKT9"/>
<evidence type="ECO:0000256" key="3">
    <source>
        <dbReference type="ARBA" id="ARBA00022475"/>
    </source>
</evidence>
<evidence type="ECO:0000256" key="8">
    <source>
        <dbReference type="ARBA" id="ARBA00023136"/>
    </source>
</evidence>
<sequence length="242" mass="26070">MTDGHDMKKQGIAMAGVELRLGTHNFRFDCTLPQGKIIAIAGPSGSGKSTFLNLLAGFEQPDRGRILLAGQDVTGLHPADRPVSLVFQDNNLFAHLDLFTNVGLGISPSLKLSVQDRQRVSEALARVGLPGFEKRKPGTLSGGERQRATFARALVRDKPILLLDEPFAALDPGLRSGMVELLKTLHRESGNTVLIVSHDPAEVRRLADHAVFIEGGAIRLAASIETFLTAGDIPALTTFLQH</sequence>
<dbReference type="OrthoDB" id="9802264at2"/>
<evidence type="ECO:0000256" key="5">
    <source>
        <dbReference type="ARBA" id="ARBA00022741"/>
    </source>
</evidence>
<reference evidence="10 11" key="1">
    <citation type="submission" date="2018-06" db="EMBL/GenBank/DDBJ databases">
        <title>Whole Genome Sequence of an efficient microsymbiont, Rhizobium tropici.</title>
        <authorList>
            <person name="Srinivasan R."/>
            <person name="Singh H.V."/>
            <person name="Srivastava R."/>
            <person name="Kumari B."/>
            <person name="Radhakrishna A."/>
        </authorList>
    </citation>
    <scope>NUCLEOTIDE SEQUENCE [LARGE SCALE GENOMIC DNA]</scope>
    <source>
        <strain evidence="10 11">IGFRI Rhizo-19</strain>
    </source>
</reference>
<dbReference type="InterPro" id="IPR003439">
    <property type="entry name" value="ABC_transporter-like_ATP-bd"/>
</dbReference>
<evidence type="ECO:0000256" key="6">
    <source>
        <dbReference type="ARBA" id="ARBA00022840"/>
    </source>
</evidence>
<keyword evidence="2" id="KW-0813">Transport</keyword>
<dbReference type="PROSITE" id="PS50893">
    <property type="entry name" value="ABC_TRANSPORTER_2"/>
    <property type="match status" value="1"/>
</dbReference>
<dbReference type="SUPFAM" id="SSF52540">
    <property type="entry name" value="P-loop containing nucleoside triphosphate hydrolases"/>
    <property type="match status" value="1"/>
</dbReference>
<dbReference type="PANTHER" id="PTHR42781:SF1">
    <property type="entry name" value="THIAMINE IMPORT ATP-BINDING PROTEIN THIQ"/>
    <property type="match status" value="1"/>
</dbReference>
<dbReference type="InterPro" id="IPR017871">
    <property type="entry name" value="ABC_transporter-like_CS"/>
</dbReference>
<evidence type="ECO:0000256" key="1">
    <source>
        <dbReference type="ARBA" id="ARBA00005417"/>
    </source>
</evidence>
<keyword evidence="8" id="KW-0472">Membrane</keyword>
<keyword evidence="6 10" id="KW-0067">ATP-binding</keyword>
<accession>A0A329YKT9</accession>
<protein>
    <submittedName>
        <fullName evidence="10">Thiamine ABC transporter ATP-binding protein</fullName>
    </submittedName>
</protein>
<dbReference type="PANTHER" id="PTHR42781">
    <property type="entry name" value="SPERMIDINE/PUTRESCINE IMPORT ATP-BINDING PROTEIN POTA"/>
    <property type="match status" value="1"/>
</dbReference>
<keyword evidence="7" id="KW-1278">Translocase</keyword>
<keyword evidence="3" id="KW-1003">Cell membrane</keyword>
<evidence type="ECO:0000259" key="9">
    <source>
        <dbReference type="PROSITE" id="PS50893"/>
    </source>
</evidence>
<name>A0A329YKT9_RHITR</name>
<dbReference type="PROSITE" id="PS00211">
    <property type="entry name" value="ABC_TRANSPORTER_1"/>
    <property type="match status" value="1"/>
</dbReference>
<evidence type="ECO:0000256" key="7">
    <source>
        <dbReference type="ARBA" id="ARBA00022967"/>
    </source>
</evidence>
<evidence type="ECO:0000313" key="10">
    <source>
        <dbReference type="EMBL" id="RAX41895.1"/>
    </source>
</evidence>
<dbReference type="InterPro" id="IPR003593">
    <property type="entry name" value="AAA+_ATPase"/>
</dbReference>
<dbReference type="EMBL" id="QMKK01000025">
    <property type="protein sequence ID" value="RAX41895.1"/>
    <property type="molecule type" value="Genomic_DNA"/>
</dbReference>
<keyword evidence="5" id="KW-0547">Nucleotide-binding</keyword>
<comment type="caution">
    <text evidence="10">The sequence shown here is derived from an EMBL/GenBank/DDBJ whole genome shotgun (WGS) entry which is preliminary data.</text>
</comment>
<evidence type="ECO:0000313" key="11">
    <source>
        <dbReference type="Proteomes" id="UP000251205"/>
    </source>
</evidence>
<organism evidence="10 11">
    <name type="scientific">Rhizobium tropici</name>
    <dbReference type="NCBI Taxonomy" id="398"/>
    <lineage>
        <taxon>Bacteria</taxon>
        <taxon>Pseudomonadati</taxon>
        <taxon>Pseudomonadota</taxon>
        <taxon>Alphaproteobacteria</taxon>
        <taxon>Hyphomicrobiales</taxon>
        <taxon>Rhizobiaceae</taxon>
        <taxon>Rhizobium/Agrobacterium group</taxon>
        <taxon>Rhizobium</taxon>
    </lineage>
</organism>
<proteinExistence type="inferred from homology"/>
<comment type="similarity">
    <text evidence="1">Belongs to the ABC transporter superfamily.</text>
</comment>
<dbReference type="GO" id="GO:0016887">
    <property type="term" value="F:ATP hydrolysis activity"/>
    <property type="evidence" value="ECO:0007669"/>
    <property type="project" value="InterPro"/>
</dbReference>
<evidence type="ECO:0000256" key="4">
    <source>
        <dbReference type="ARBA" id="ARBA00022519"/>
    </source>
</evidence>
<dbReference type="Proteomes" id="UP000251205">
    <property type="component" value="Unassembled WGS sequence"/>
</dbReference>
<dbReference type="Pfam" id="PF00005">
    <property type="entry name" value="ABC_tran"/>
    <property type="match status" value="1"/>
</dbReference>
<gene>
    <name evidence="10" type="ORF">DQ393_09885</name>
</gene>
<dbReference type="InterPro" id="IPR050093">
    <property type="entry name" value="ABC_SmlMolc_Importer"/>
</dbReference>
<dbReference type="GO" id="GO:0005524">
    <property type="term" value="F:ATP binding"/>
    <property type="evidence" value="ECO:0007669"/>
    <property type="project" value="UniProtKB-KW"/>
</dbReference>